<feature type="chain" id="PRO_5046330508" evidence="6">
    <location>
        <begin position="18"/>
        <end position="505"/>
    </location>
</feature>
<keyword evidence="2" id="KW-0472">Membrane</keyword>
<dbReference type="SMART" id="SM00304">
    <property type="entry name" value="HAMP"/>
    <property type="match status" value="1"/>
</dbReference>
<dbReference type="PROSITE" id="PS50885">
    <property type="entry name" value="HAMP"/>
    <property type="match status" value="1"/>
</dbReference>
<protein>
    <submittedName>
        <fullName evidence="9">Methyl-accepting chemotaxis protein</fullName>
    </submittedName>
</protein>
<dbReference type="CDD" id="cd06225">
    <property type="entry name" value="HAMP"/>
    <property type="match status" value="1"/>
</dbReference>
<keyword evidence="3 5" id="KW-0807">Transducer</keyword>
<proteinExistence type="inferred from homology"/>
<evidence type="ECO:0000256" key="2">
    <source>
        <dbReference type="ARBA" id="ARBA00022989"/>
    </source>
</evidence>
<keyword evidence="2" id="KW-1133">Transmembrane helix</keyword>
<evidence type="ECO:0000256" key="3">
    <source>
        <dbReference type="ARBA" id="ARBA00023224"/>
    </source>
</evidence>
<gene>
    <name evidence="9" type="ORF">ACTOB_006237</name>
</gene>
<name>A0ABY8WA37_9ACTN</name>
<feature type="domain" description="Methyl-accepting transducer" evidence="7">
    <location>
        <begin position="247"/>
        <end position="490"/>
    </location>
</feature>
<dbReference type="InterPro" id="IPR003660">
    <property type="entry name" value="HAMP_dom"/>
</dbReference>
<dbReference type="InterPro" id="IPR004089">
    <property type="entry name" value="MCPsignal_dom"/>
</dbReference>
<reference evidence="9 10" key="1">
    <citation type="submission" date="2023-06" db="EMBL/GenBank/DDBJ databases">
        <authorList>
            <person name="Yushchuk O."/>
            <person name="Binda E."/>
            <person name="Ruckert-Reed C."/>
            <person name="Fedorenko V."/>
            <person name="Kalinowski J."/>
            <person name="Marinelli F."/>
        </authorList>
    </citation>
    <scope>NUCLEOTIDE SEQUENCE [LARGE SCALE GENOMIC DNA]</scope>
    <source>
        <strain evidence="9 10">NRRL 3884</strain>
    </source>
</reference>
<dbReference type="RefSeq" id="WP_284915435.1">
    <property type="nucleotide sequence ID" value="NZ_CP126980.1"/>
</dbReference>
<dbReference type="Pfam" id="PF00015">
    <property type="entry name" value="MCPsignal"/>
    <property type="match status" value="1"/>
</dbReference>
<dbReference type="Pfam" id="PF00672">
    <property type="entry name" value="HAMP"/>
    <property type="match status" value="1"/>
</dbReference>
<keyword evidence="1" id="KW-0812">Transmembrane</keyword>
<feature type="domain" description="HAMP" evidence="8">
    <location>
        <begin position="190"/>
        <end position="242"/>
    </location>
</feature>
<keyword evidence="6" id="KW-0732">Signal</keyword>
<dbReference type="SMART" id="SM00283">
    <property type="entry name" value="MA"/>
    <property type="match status" value="1"/>
</dbReference>
<dbReference type="EMBL" id="CP126980">
    <property type="protein sequence ID" value="WIM94232.1"/>
    <property type="molecule type" value="Genomic_DNA"/>
</dbReference>
<organism evidence="9 10">
    <name type="scientific">Actinoplanes oblitus</name>
    <dbReference type="NCBI Taxonomy" id="3040509"/>
    <lineage>
        <taxon>Bacteria</taxon>
        <taxon>Bacillati</taxon>
        <taxon>Actinomycetota</taxon>
        <taxon>Actinomycetes</taxon>
        <taxon>Micromonosporales</taxon>
        <taxon>Micromonosporaceae</taxon>
        <taxon>Actinoplanes</taxon>
    </lineage>
</organism>
<dbReference type="PROSITE" id="PS50111">
    <property type="entry name" value="CHEMOTAXIS_TRANSDUC_2"/>
    <property type="match status" value="1"/>
</dbReference>
<dbReference type="PRINTS" id="PR00260">
    <property type="entry name" value="CHEMTRNSDUCR"/>
</dbReference>
<evidence type="ECO:0000313" key="10">
    <source>
        <dbReference type="Proteomes" id="UP001240150"/>
    </source>
</evidence>
<accession>A0ABY8WA37</accession>
<evidence type="ECO:0000259" key="8">
    <source>
        <dbReference type="PROSITE" id="PS50885"/>
    </source>
</evidence>
<evidence type="ECO:0000256" key="6">
    <source>
        <dbReference type="SAM" id="SignalP"/>
    </source>
</evidence>
<dbReference type="SUPFAM" id="SSF58104">
    <property type="entry name" value="Methyl-accepting chemotaxis protein (MCP) signaling domain"/>
    <property type="match status" value="1"/>
</dbReference>
<feature type="signal peptide" evidence="6">
    <location>
        <begin position="1"/>
        <end position="17"/>
    </location>
</feature>
<sequence length="505" mass="53053">MAVLLLLVVVNASLVRADVNRQARHIVEVIDPKARSVALLQFRFSDAYGLQTAYTASDHELKHGFFTGAKEKVYALLGDVEAAAANDDQRARAADFRAGLDAFMTTDEQVWAAVRQGRYEQAAHISNVTESGPYLKAMDAAAAFDESVSAERTAALNRLSATRHAATVREWVLAAVAVLLALLAATLLSRSIRKPVQKVVAVVDRLAEGDLTQRVGIHRGDEIGRMSSSIDRAIDRIGETIAGIASHAGQVASASSTLTAMSQALQADADQASRQIGIVADSAGDVSRNLDTVAAGSEQMGAAIGEISRNTTEAATVAGSAVTTVAEAGETVARLGEASTEIGAVVQTITSIAEQTNLLALNATIESARAGEAGKGFAVVAAEVKDLAQETARATDDIISRVTGIQGQTEAAVASIRRITEVIQRISEAQDTIAAAVEEQTATTGEMNRGVSNAAVGSNEITENIAGVRAVTDRTRDSAEQSRQAANELTQLSQDLAELTHRFRI</sequence>
<evidence type="ECO:0000256" key="5">
    <source>
        <dbReference type="PROSITE-ProRule" id="PRU00284"/>
    </source>
</evidence>
<dbReference type="Gene3D" id="1.10.287.950">
    <property type="entry name" value="Methyl-accepting chemotaxis protein"/>
    <property type="match status" value="1"/>
</dbReference>
<dbReference type="PANTHER" id="PTHR32089">
    <property type="entry name" value="METHYL-ACCEPTING CHEMOTAXIS PROTEIN MCPB"/>
    <property type="match status" value="1"/>
</dbReference>
<evidence type="ECO:0000313" key="9">
    <source>
        <dbReference type="EMBL" id="WIM94232.1"/>
    </source>
</evidence>
<dbReference type="Proteomes" id="UP001240150">
    <property type="component" value="Chromosome"/>
</dbReference>
<dbReference type="InterPro" id="IPR004090">
    <property type="entry name" value="Chemotax_Me-accpt_rcpt"/>
</dbReference>
<evidence type="ECO:0000256" key="1">
    <source>
        <dbReference type="ARBA" id="ARBA00022692"/>
    </source>
</evidence>
<comment type="similarity">
    <text evidence="4">Belongs to the methyl-accepting chemotaxis (MCP) protein family.</text>
</comment>
<dbReference type="PANTHER" id="PTHR32089:SF112">
    <property type="entry name" value="LYSOZYME-LIKE PROTEIN-RELATED"/>
    <property type="match status" value="1"/>
</dbReference>
<keyword evidence="10" id="KW-1185">Reference proteome</keyword>
<evidence type="ECO:0000259" key="7">
    <source>
        <dbReference type="PROSITE" id="PS50111"/>
    </source>
</evidence>
<evidence type="ECO:0000256" key="4">
    <source>
        <dbReference type="ARBA" id="ARBA00029447"/>
    </source>
</evidence>